<dbReference type="Gene3D" id="1.10.510.10">
    <property type="entry name" value="Transferase(Phosphotransferase) domain 1"/>
    <property type="match status" value="1"/>
</dbReference>
<dbReference type="InterPro" id="IPR045874">
    <property type="entry name" value="LRK10/LRL21-25-like"/>
</dbReference>
<evidence type="ECO:0000256" key="1">
    <source>
        <dbReference type="ARBA" id="ARBA00004479"/>
    </source>
</evidence>
<keyword evidence="4 14" id="KW-0812">Transmembrane</keyword>
<dbReference type="InterPro" id="IPR017441">
    <property type="entry name" value="Protein_kinase_ATP_BS"/>
</dbReference>
<evidence type="ECO:0000256" key="2">
    <source>
        <dbReference type="ARBA" id="ARBA00022527"/>
    </source>
</evidence>
<feature type="binding site" evidence="12">
    <location>
        <position position="357"/>
    </location>
    <ligand>
        <name>ATP</name>
        <dbReference type="ChEBI" id="CHEBI:30616"/>
    </ligand>
</feature>
<evidence type="ECO:0000256" key="3">
    <source>
        <dbReference type="ARBA" id="ARBA00022679"/>
    </source>
</evidence>
<evidence type="ECO:0000313" key="18">
    <source>
        <dbReference type="Proteomes" id="UP001187471"/>
    </source>
</evidence>
<feature type="region of interest" description="Disordered" evidence="13">
    <location>
        <begin position="606"/>
        <end position="641"/>
    </location>
</feature>
<keyword evidence="18" id="KW-1185">Reference proteome</keyword>
<gene>
    <name evidence="17" type="ORF">RJ640_006459</name>
</gene>
<evidence type="ECO:0000256" key="10">
    <source>
        <dbReference type="ARBA" id="ARBA00023136"/>
    </source>
</evidence>
<dbReference type="AlphaFoldDB" id="A0AA88UPP3"/>
<dbReference type="Pfam" id="PF13947">
    <property type="entry name" value="GUB_WAK_bind"/>
    <property type="match status" value="1"/>
</dbReference>
<dbReference type="Gene3D" id="3.30.200.20">
    <property type="entry name" value="Phosphorylase Kinase, domain 1"/>
    <property type="match status" value="1"/>
</dbReference>
<dbReference type="Proteomes" id="UP001187471">
    <property type="component" value="Unassembled WGS sequence"/>
</dbReference>
<accession>A0AA88UPP3</accession>
<evidence type="ECO:0000256" key="11">
    <source>
        <dbReference type="ARBA" id="ARBA00023180"/>
    </source>
</evidence>
<keyword evidence="8 12" id="KW-0067">ATP-binding</keyword>
<feature type="signal peptide" evidence="15">
    <location>
        <begin position="1"/>
        <end position="19"/>
    </location>
</feature>
<feature type="chain" id="PRO_5041682737" description="Protein kinase domain-containing protein" evidence="15">
    <location>
        <begin position="20"/>
        <end position="641"/>
    </location>
</feature>
<dbReference type="InterPro" id="IPR000719">
    <property type="entry name" value="Prot_kinase_dom"/>
</dbReference>
<dbReference type="SMART" id="SM00220">
    <property type="entry name" value="S_TKc"/>
    <property type="match status" value="1"/>
</dbReference>
<evidence type="ECO:0000256" key="6">
    <source>
        <dbReference type="ARBA" id="ARBA00022741"/>
    </source>
</evidence>
<evidence type="ECO:0000256" key="5">
    <source>
        <dbReference type="ARBA" id="ARBA00022729"/>
    </source>
</evidence>
<dbReference type="InterPro" id="IPR025287">
    <property type="entry name" value="WAK_GUB"/>
</dbReference>
<dbReference type="GO" id="GO:0030247">
    <property type="term" value="F:polysaccharide binding"/>
    <property type="evidence" value="ECO:0007669"/>
    <property type="project" value="InterPro"/>
</dbReference>
<evidence type="ECO:0000256" key="13">
    <source>
        <dbReference type="SAM" id="MobiDB-lite"/>
    </source>
</evidence>
<evidence type="ECO:0000256" key="9">
    <source>
        <dbReference type="ARBA" id="ARBA00022989"/>
    </source>
</evidence>
<sequence>MAILLLSSILLLLLVGAGAGDGSGKDECKPARCNKHGPPVRFPFRLEDHHPDHCAYSPAFHLRCTQNRSDPVIDLPFPVNASPSNTQLPFTIQASVKKIDYKSQTISISYLQSCLPPHPSVPQNATVSMFRMLRPRYNPPGSTLFNCSSDKEKTLSRDLYPITCLGGAGYQVYAVNGDRKVSDLSLTTCSRMYSISYAPLTVLDQVRYSFKVEFGWSKPVECRDCEVRGKHCRWKDKSSPGHGTECFRKPTGSANNLFVTFTGASTKLVVGVVVPGVFLIVLIGMALYRVVMSKKRKKDDQAKIERFLEDYEAHKPARFSYADIKRFTNQFRDQLGQGSYGTVFKGKLSDDILIAVKVLNNDSKGGEEFINEVGIIGTIHHVNVVRLVGYCADGFRRALVYEFLPNNSLEKFVYSKSHKNNFLGWEKMEHIALGTAKGIEYLHQGCAQQILHFDIKPHNILLDQNFNPKISDFGLAKLCSKEKSIVSMTAARGTMGYIAPEVFSRNFGNVSSKSDVYSFGMLLLEMVGARENIDTGIQNTTQPYFPQWIYDRLGQGREVGIQIEGEGSDKIAKKLTTVGLWCIRWHPVDRPSMKVVIQMLEGQEIPSMPPNPFGPTNAMTTSADRPRRTFSSKLEVISERE</sequence>
<evidence type="ECO:0000256" key="7">
    <source>
        <dbReference type="ARBA" id="ARBA00022777"/>
    </source>
</evidence>
<keyword evidence="3" id="KW-0808">Transferase</keyword>
<evidence type="ECO:0000256" key="12">
    <source>
        <dbReference type="PROSITE-ProRule" id="PRU10141"/>
    </source>
</evidence>
<evidence type="ECO:0000256" key="4">
    <source>
        <dbReference type="ARBA" id="ARBA00022692"/>
    </source>
</evidence>
<evidence type="ECO:0000259" key="16">
    <source>
        <dbReference type="PROSITE" id="PS50011"/>
    </source>
</evidence>
<dbReference type="Pfam" id="PF00069">
    <property type="entry name" value="Pkinase"/>
    <property type="match status" value="1"/>
</dbReference>
<comment type="subcellular location">
    <subcellularLocation>
        <location evidence="1">Membrane</location>
        <topology evidence="1">Single-pass type I membrane protein</topology>
    </subcellularLocation>
</comment>
<dbReference type="EMBL" id="JAVXUO010001361">
    <property type="protein sequence ID" value="KAK2983072.1"/>
    <property type="molecule type" value="Genomic_DNA"/>
</dbReference>
<keyword evidence="9 14" id="KW-1133">Transmembrane helix</keyword>
<evidence type="ECO:0000256" key="8">
    <source>
        <dbReference type="ARBA" id="ARBA00022840"/>
    </source>
</evidence>
<keyword evidence="5 15" id="KW-0732">Signal</keyword>
<evidence type="ECO:0000256" key="14">
    <source>
        <dbReference type="SAM" id="Phobius"/>
    </source>
</evidence>
<dbReference type="InterPro" id="IPR008271">
    <property type="entry name" value="Ser/Thr_kinase_AS"/>
</dbReference>
<dbReference type="PANTHER" id="PTHR27009">
    <property type="entry name" value="RUST RESISTANCE KINASE LR10-RELATED"/>
    <property type="match status" value="1"/>
</dbReference>
<protein>
    <recommendedName>
        <fullName evidence="16">Protein kinase domain-containing protein</fullName>
    </recommendedName>
</protein>
<feature type="transmembrane region" description="Helical" evidence="14">
    <location>
        <begin position="268"/>
        <end position="288"/>
    </location>
</feature>
<dbReference type="PROSITE" id="PS00108">
    <property type="entry name" value="PROTEIN_KINASE_ST"/>
    <property type="match status" value="1"/>
</dbReference>
<dbReference type="InterPro" id="IPR011009">
    <property type="entry name" value="Kinase-like_dom_sf"/>
</dbReference>
<dbReference type="PROSITE" id="PS00107">
    <property type="entry name" value="PROTEIN_KINASE_ATP"/>
    <property type="match status" value="1"/>
</dbReference>
<keyword evidence="2" id="KW-0723">Serine/threonine-protein kinase</keyword>
<dbReference type="GO" id="GO:0005524">
    <property type="term" value="F:ATP binding"/>
    <property type="evidence" value="ECO:0007669"/>
    <property type="project" value="UniProtKB-UniRule"/>
</dbReference>
<dbReference type="FunFam" id="1.10.510.10:FF:000590">
    <property type="entry name" value="PR5-like receptor kinase"/>
    <property type="match status" value="1"/>
</dbReference>
<keyword evidence="10 14" id="KW-0472">Membrane</keyword>
<dbReference type="PROSITE" id="PS50011">
    <property type="entry name" value="PROTEIN_KINASE_DOM"/>
    <property type="match status" value="1"/>
</dbReference>
<evidence type="ECO:0000256" key="15">
    <source>
        <dbReference type="SAM" id="SignalP"/>
    </source>
</evidence>
<dbReference type="GO" id="GO:0016020">
    <property type="term" value="C:membrane"/>
    <property type="evidence" value="ECO:0007669"/>
    <property type="project" value="UniProtKB-SubCell"/>
</dbReference>
<dbReference type="SUPFAM" id="SSF56112">
    <property type="entry name" value="Protein kinase-like (PK-like)"/>
    <property type="match status" value="1"/>
</dbReference>
<keyword evidence="11" id="KW-0325">Glycoprotein</keyword>
<organism evidence="17 18">
    <name type="scientific">Escallonia rubra</name>
    <dbReference type="NCBI Taxonomy" id="112253"/>
    <lineage>
        <taxon>Eukaryota</taxon>
        <taxon>Viridiplantae</taxon>
        <taxon>Streptophyta</taxon>
        <taxon>Embryophyta</taxon>
        <taxon>Tracheophyta</taxon>
        <taxon>Spermatophyta</taxon>
        <taxon>Magnoliopsida</taxon>
        <taxon>eudicotyledons</taxon>
        <taxon>Gunneridae</taxon>
        <taxon>Pentapetalae</taxon>
        <taxon>asterids</taxon>
        <taxon>campanulids</taxon>
        <taxon>Escalloniales</taxon>
        <taxon>Escalloniaceae</taxon>
        <taxon>Escallonia</taxon>
    </lineage>
</organism>
<feature type="domain" description="Protein kinase" evidence="16">
    <location>
        <begin position="329"/>
        <end position="614"/>
    </location>
</feature>
<name>A0AA88UPP3_9ASTE</name>
<evidence type="ECO:0000313" key="17">
    <source>
        <dbReference type="EMBL" id="KAK2983072.1"/>
    </source>
</evidence>
<proteinExistence type="predicted"/>
<comment type="caution">
    <text evidence="17">The sequence shown here is derived from an EMBL/GenBank/DDBJ whole genome shotgun (WGS) entry which is preliminary data.</text>
</comment>
<dbReference type="GO" id="GO:0004674">
    <property type="term" value="F:protein serine/threonine kinase activity"/>
    <property type="evidence" value="ECO:0007669"/>
    <property type="project" value="UniProtKB-KW"/>
</dbReference>
<dbReference type="FunFam" id="3.30.200.20:FF:000178">
    <property type="entry name" value="serine/threonine-protein kinase PBS1-like"/>
    <property type="match status" value="1"/>
</dbReference>
<keyword evidence="7" id="KW-0418">Kinase</keyword>
<reference evidence="17" key="1">
    <citation type="submission" date="2022-12" db="EMBL/GenBank/DDBJ databases">
        <title>Draft genome assemblies for two species of Escallonia (Escalloniales).</title>
        <authorList>
            <person name="Chanderbali A."/>
            <person name="Dervinis C."/>
            <person name="Anghel I."/>
            <person name="Soltis D."/>
            <person name="Soltis P."/>
            <person name="Zapata F."/>
        </authorList>
    </citation>
    <scope>NUCLEOTIDE SEQUENCE</scope>
    <source>
        <strain evidence="17">UCBG92.1500</strain>
        <tissue evidence="17">Leaf</tissue>
    </source>
</reference>
<keyword evidence="6 12" id="KW-0547">Nucleotide-binding</keyword>